<dbReference type="Proteomes" id="UP001596152">
    <property type="component" value="Unassembled WGS sequence"/>
</dbReference>
<dbReference type="Pfam" id="PF07007">
    <property type="entry name" value="LprI"/>
    <property type="match status" value="1"/>
</dbReference>
<sequence length="127" mass="14671">MIALLAVATLTIQTDPEIQARLSRFHVQCMANATNPERRLACLMDETWRQDDQLNAVYGRMRARVTPANWTPVRDSQRAWIRMRDDYCATARRTAGGGIRASLAFADCYLTETVERRIWLENQENRP</sequence>
<dbReference type="PANTHER" id="PTHR39176:SF1">
    <property type="entry name" value="PERIPLASMIC PROTEIN"/>
    <property type="match status" value="1"/>
</dbReference>
<evidence type="ECO:0000313" key="2">
    <source>
        <dbReference type="EMBL" id="MFC5342310.1"/>
    </source>
</evidence>
<dbReference type="RefSeq" id="WP_374036362.1">
    <property type="nucleotide sequence ID" value="NZ_CP169082.1"/>
</dbReference>
<reference evidence="3" key="1">
    <citation type="journal article" date="2019" name="Int. J. Syst. Evol. Microbiol.">
        <title>The Global Catalogue of Microorganisms (GCM) 10K type strain sequencing project: providing services to taxonomists for standard genome sequencing and annotation.</title>
        <authorList>
            <consortium name="The Broad Institute Genomics Platform"/>
            <consortium name="The Broad Institute Genome Sequencing Center for Infectious Disease"/>
            <person name="Wu L."/>
            <person name="Ma J."/>
        </authorList>
    </citation>
    <scope>NUCLEOTIDE SEQUENCE [LARGE SCALE GENOMIC DNA]</scope>
    <source>
        <strain evidence="3">JCM 12125</strain>
    </source>
</reference>
<dbReference type="EMBL" id="JBHSLF010000001">
    <property type="protein sequence ID" value="MFC5342310.1"/>
    <property type="molecule type" value="Genomic_DNA"/>
</dbReference>
<comment type="caution">
    <text evidence="2">The sequence shown here is derived from an EMBL/GenBank/DDBJ whole genome shotgun (WGS) entry which is preliminary data.</text>
</comment>
<dbReference type="InterPro" id="IPR009739">
    <property type="entry name" value="LprI-like_N"/>
</dbReference>
<keyword evidence="3" id="KW-1185">Reference proteome</keyword>
<name>A0ABW0FKJ8_9CAUL</name>
<organism evidence="2 3">
    <name type="scientific">Brevundimonas staleyi</name>
    <dbReference type="NCBI Taxonomy" id="74326"/>
    <lineage>
        <taxon>Bacteria</taxon>
        <taxon>Pseudomonadati</taxon>
        <taxon>Pseudomonadota</taxon>
        <taxon>Alphaproteobacteria</taxon>
        <taxon>Caulobacterales</taxon>
        <taxon>Caulobacteraceae</taxon>
        <taxon>Brevundimonas</taxon>
    </lineage>
</organism>
<evidence type="ECO:0000259" key="1">
    <source>
        <dbReference type="Pfam" id="PF07007"/>
    </source>
</evidence>
<proteinExistence type="predicted"/>
<evidence type="ECO:0000313" key="3">
    <source>
        <dbReference type="Proteomes" id="UP001596152"/>
    </source>
</evidence>
<gene>
    <name evidence="2" type="ORF">ACFPIE_00170</name>
</gene>
<dbReference type="PANTHER" id="PTHR39176">
    <property type="entry name" value="PERIPLASMIC PROTEIN-RELATED"/>
    <property type="match status" value="1"/>
</dbReference>
<accession>A0ABW0FKJ8</accession>
<feature type="domain" description="Lysozyme inhibitor LprI-like N-terminal" evidence="1">
    <location>
        <begin position="29"/>
        <end position="119"/>
    </location>
</feature>
<protein>
    <submittedName>
        <fullName evidence="2">Lysozyme inhibitor LprI family protein</fullName>
    </submittedName>
</protein>
<dbReference type="Gene3D" id="1.20.1270.180">
    <property type="match status" value="1"/>
</dbReference>